<dbReference type="Pfam" id="PF03167">
    <property type="entry name" value="UDG"/>
    <property type="match status" value="1"/>
</dbReference>
<dbReference type="OrthoDB" id="9789139at2"/>
<proteinExistence type="predicted"/>
<evidence type="ECO:0000313" key="2">
    <source>
        <dbReference type="EMBL" id="EIJ41907.1"/>
    </source>
</evidence>
<dbReference type="InterPro" id="IPR005122">
    <property type="entry name" value="Uracil-DNA_glycosylase-like"/>
</dbReference>
<dbReference type="PANTHER" id="PTHR42160:SF1">
    <property type="entry name" value="URACIL-DNA GLYCOSYLASE SUPERFAMILY PROTEIN"/>
    <property type="match status" value="1"/>
</dbReference>
<dbReference type="CDD" id="cd10033">
    <property type="entry name" value="UDG_like"/>
    <property type="match status" value="1"/>
</dbReference>
<dbReference type="HOGENOM" id="CLU_075800_0_0_6"/>
<evidence type="ECO:0000259" key="1">
    <source>
        <dbReference type="SMART" id="SM00986"/>
    </source>
</evidence>
<gene>
    <name evidence="2" type="ORF">BegalDRAFT_1003</name>
</gene>
<dbReference type="SUPFAM" id="SSF52141">
    <property type="entry name" value="Uracil-DNA glycosylase-like"/>
    <property type="match status" value="1"/>
</dbReference>
<evidence type="ECO:0000313" key="3">
    <source>
        <dbReference type="Proteomes" id="UP000005744"/>
    </source>
</evidence>
<dbReference type="PANTHER" id="PTHR42160">
    <property type="entry name" value="URACIL-DNA GLYCOSYLASE SUPERFAMILY PROTEIN"/>
    <property type="match status" value="1"/>
</dbReference>
<organism evidence="2 3">
    <name type="scientific">Beggiatoa alba B18LD</name>
    <dbReference type="NCBI Taxonomy" id="395493"/>
    <lineage>
        <taxon>Bacteria</taxon>
        <taxon>Pseudomonadati</taxon>
        <taxon>Pseudomonadota</taxon>
        <taxon>Gammaproteobacteria</taxon>
        <taxon>Thiotrichales</taxon>
        <taxon>Thiotrichaceae</taxon>
        <taxon>Beggiatoa</taxon>
    </lineage>
</organism>
<dbReference type="eggNOG" id="COG1573">
    <property type="taxonomic scope" value="Bacteria"/>
</dbReference>
<dbReference type="RefSeq" id="WP_002684276.1">
    <property type="nucleotide sequence ID" value="NZ_JH600070.1"/>
</dbReference>
<dbReference type="EMBL" id="JH600070">
    <property type="protein sequence ID" value="EIJ41907.1"/>
    <property type="molecule type" value="Genomic_DNA"/>
</dbReference>
<keyword evidence="3" id="KW-1185">Reference proteome</keyword>
<dbReference type="Proteomes" id="UP000005744">
    <property type="component" value="Unassembled WGS sequence"/>
</dbReference>
<dbReference type="SMART" id="SM00987">
    <property type="entry name" value="UreE_C"/>
    <property type="match status" value="1"/>
</dbReference>
<dbReference type="Gene3D" id="3.40.470.10">
    <property type="entry name" value="Uracil-DNA glycosylase-like domain"/>
    <property type="match status" value="1"/>
</dbReference>
<feature type="domain" description="Uracil-DNA glycosylase-like" evidence="1">
    <location>
        <begin position="30"/>
        <end position="187"/>
    </location>
</feature>
<name>I3CE64_9GAMM</name>
<dbReference type="AlphaFoldDB" id="I3CE64"/>
<dbReference type="STRING" id="395493.BegalDRAFT_1003"/>
<accession>I3CE64</accession>
<protein>
    <submittedName>
        <fullName evidence="2">Uracil-DNA glycosylase</fullName>
    </submittedName>
</protein>
<sequence length="200" mass="22665">MNHHLNKVLNNIRDCQVCAAHLPYPPKPIIHIHSAQARLLIIGQAPSLKVQNTGMPWNDASGERLRTWLNMQREQFYNDPRIAIMPMGLCYSGTGTHGDLPPRPECAPLWHAKVIEQLTDLKLILLIGRYAQRYHLGKACKATLAQTVQSFADYAPLYFPLPHPSPRNLGWFKQHPWFADTVLPALQARLQAEQLTLIEG</sequence>
<reference evidence="2 3" key="1">
    <citation type="submission" date="2011-11" db="EMBL/GenBank/DDBJ databases">
        <title>Improved High-Quality Draft sequence of Beggiatoa alba B18lD.</title>
        <authorList>
            <consortium name="US DOE Joint Genome Institute"/>
            <person name="Lucas S."/>
            <person name="Han J."/>
            <person name="Lapidus A."/>
            <person name="Cheng J.-F."/>
            <person name="Goodwin L."/>
            <person name="Pitluck S."/>
            <person name="Peters L."/>
            <person name="Mikhailova N."/>
            <person name="Held B."/>
            <person name="Detter J.C."/>
            <person name="Han C."/>
            <person name="Tapia R."/>
            <person name="Land M."/>
            <person name="Hauser L."/>
            <person name="Kyrpides N."/>
            <person name="Ivanova N."/>
            <person name="Pagani I."/>
            <person name="Samuel K."/>
            <person name="Teske A."/>
            <person name="Mueller J."/>
            <person name="Woyke T."/>
        </authorList>
    </citation>
    <scope>NUCLEOTIDE SEQUENCE [LARGE SCALE GENOMIC DNA]</scope>
    <source>
        <strain evidence="2 3">B18LD</strain>
    </source>
</reference>
<dbReference type="InterPro" id="IPR047124">
    <property type="entry name" value="HI_0220.2"/>
</dbReference>
<dbReference type="SMART" id="SM00986">
    <property type="entry name" value="UDG"/>
    <property type="match status" value="1"/>
</dbReference>
<dbReference type="InterPro" id="IPR036895">
    <property type="entry name" value="Uracil-DNA_glycosylase-like_sf"/>
</dbReference>